<name>F2TH30_AJEDA</name>
<accession>F2TH30</accession>
<organism evidence="1">
    <name type="scientific">Ajellomyces dermatitidis (strain ATCC 18188 / CBS 674.68)</name>
    <name type="common">Blastomyces dermatitidis</name>
    <dbReference type="NCBI Taxonomy" id="653446"/>
    <lineage>
        <taxon>Eukaryota</taxon>
        <taxon>Fungi</taxon>
        <taxon>Dikarya</taxon>
        <taxon>Ascomycota</taxon>
        <taxon>Pezizomycotina</taxon>
        <taxon>Eurotiomycetes</taxon>
        <taxon>Eurotiomycetidae</taxon>
        <taxon>Onygenales</taxon>
        <taxon>Ajellomycetaceae</taxon>
        <taxon>Blastomyces</taxon>
    </lineage>
</organism>
<dbReference type="EMBL" id="GG749435">
    <property type="protein sequence ID" value="EGE82543.2"/>
    <property type="molecule type" value="Genomic_DNA"/>
</dbReference>
<dbReference type="AlphaFoldDB" id="F2TH30"/>
<dbReference type="HOGENOM" id="CLU_959660_0_0_1"/>
<evidence type="ECO:0000313" key="1">
    <source>
        <dbReference type="EMBL" id="EGE82543.2"/>
    </source>
</evidence>
<protein>
    <submittedName>
        <fullName evidence="1">Uncharacterized protein</fullName>
    </submittedName>
</protein>
<reference evidence="1" key="1">
    <citation type="submission" date="2010-03" db="EMBL/GenBank/DDBJ databases">
        <title>Annotation of Blastomyces dermatitidis strain ATCC 18188.</title>
        <authorList>
            <consortium name="The Broad Institute Genome Sequencing Platform"/>
            <consortium name="Broad Institute Genome Sequencing Center for Infectious Disease."/>
            <person name="Cuomo C."/>
            <person name="Klein B."/>
            <person name="Sullivan T."/>
            <person name="Heitman J."/>
            <person name="Young S."/>
            <person name="Zeng Q."/>
            <person name="Gargeya S."/>
            <person name="Alvarado L."/>
            <person name="Berlin A.M."/>
            <person name="Chapman S.B."/>
            <person name="Chen Z."/>
            <person name="Freedman E."/>
            <person name="Gellesch M."/>
            <person name="Goldberg J."/>
            <person name="Griggs A."/>
            <person name="Gujja S."/>
            <person name="Heilman E."/>
            <person name="Heiman D."/>
            <person name="Howarth C."/>
            <person name="Mehta T."/>
            <person name="Neiman D."/>
            <person name="Pearson M."/>
            <person name="Roberts A."/>
            <person name="Saif S."/>
            <person name="Shea T."/>
            <person name="Shenoy N."/>
            <person name="Sisk P."/>
            <person name="Stolte C."/>
            <person name="Sykes S."/>
            <person name="White J."/>
            <person name="Yandava C."/>
            <person name="Haas B."/>
            <person name="Nusbaum C."/>
            <person name="Birren B."/>
        </authorList>
    </citation>
    <scope>NUCLEOTIDE SEQUENCE [LARGE SCALE GENOMIC DNA]</scope>
    <source>
        <strain evidence="1">ATCC 18188</strain>
    </source>
</reference>
<sequence>MAGKSVCPFHWAQRACDGARPNDHIKLATSLTLNSRSETRDAEFLRGTASAQNNIENIFDRFLECKASSASRMQNFSLNLVHNPEVLNTLPLHNSGSRSNSQLLLAIIFVFWPELILPSAQGSAEGF</sequence>
<proteinExistence type="predicted"/>
<dbReference type="Proteomes" id="UP000007802">
    <property type="component" value="Unassembled WGS sequence"/>
</dbReference>
<gene>
    <name evidence="1" type="ORF">BDDG_05487</name>
</gene>